<keyword evidence="9" id="KW-1185">Reference proteome</keyword>
<dbReference type="GO" id="GO:0015293">
    <property type="term" value="F:symporter activity"/>
    <property type="evidence" value="ECO:0007669"/>
    <property type="project" value="UniProtKB-KW"/>
</dbReference>
<evidence type="ECO:0000256" key="4">
    <source>
        <dbReference type="ARBA" id="ARBA00022692"/>
    </source>
</evidence>
<feature type="transmembrane region" description="Helical" evidence="7">
    <location>
        <begin position="143"/>
        <end position="162"/>
    </location>
</feature>
<dbReference type="PANTHER" id="PTHR42865">
    <property type="entry name" value="PROTON/GLUTAMATE-ASPARTATE SYMPORTER"/>
    <property type="match status" value="1"/>
</dbReference>
<dbReference type="Gene3D" id="1.10.3860.10">
    <property type="entry name" value="Sodium:dicarboxylate symporter"/>
    <property type="match status" value="1"/>
</dbReference>
<evidence type="ECO:0000313" key="9">
    <source>
        <dbReference type="Proteomes" id="UP000051330"/>
    </source>
</evidence>
<name>A0A0R1N2G1_9LACO</name>
<feature type="transmembrane region" description="Helical" evidence="7">
    <location>
        <begin position="325"/>
        <end position="352"/>
    </location>
</feature>
<feature type="transmembrane region" description="Helical" evidence="7">
    <location>
        <begin position="7"/>
        <end position="28"/>
    </location>
</feature>
<keyword evidence="6 7" id="KW-0472">Membrane</keyword>
<sequence length="413" mass="43894">MRKRKPLSMSIQIFVAMILGIIAGMLFGKSIAPIKLLGDIFIRLIQMSIVLLVMGQVIEAVGSLNIKRSGKIIGQSVVIFLISSLAAAVFGIVMAVLFTPGAGASFSGAAKSQYTAGKMPGISQIILDFFPNNVFDAMAKGSIVQTIVFSLVFGLALSLYVHQEKATHLLDTLREINSIVIRMVGLVMKIAPIGVFALLAATTGQMGLTVIKPMIKYLGVYGLATLVFLGLWLIVIGLVTRLPLGALIRRISRMSMMALATTSSAITLPVALKDTKTKLGVKDEIAQIVLSLGMSLNSNGSAMHMAITLVTISQIYNVQYSWGTLAYVAVLATLASLANAVVPGAALVSLTIVVPQMGLPIESIALFAGIDWFVGMLRTILNVDSDVFTSLIVGHWNDALDFPKEAALVEDGV</sequence>
<dbReference type="InterPro" id="IPR036458">
    <property type="entry name" value="Na:dicarbo_symporter_sf"/>
</dbReference>
<dbReference type="PATRIC" id="fig|1423792.3.peg.73"/>
<feature type="transmembrane region" description="Helical" evidence="7">
    <location>
        <begin position="40"/>
        <end position="64"/>
    </location>
</feature>
<feature type="transmembrane region" description="Helical" evidence="7">
    <location>
        <begin position="254"/>
        <end position="272"/>
    </location>
</feature>
<evidence type="ECO:0000256" key="3">
    <source>
        <dbReference type="ARBA" id="ARBA00022475"/>
    </source>
</evidence>
<proteinExistence type="predicted"/>
<dbReference type="Proteomes" id="UP000051330">
    <property type="component" value="Unassembled WGS sequence"/>
</dbReference>
<feature type="transmembrane region" description="Helical" evidence="7">
    <location>
        <begin position="221"/>
        <end position="242"/>
    </location>
</feature>
<keyword evidence="2" id="KW-0813">Transport</keyword>
<evidence type="ECO:0000256" key="5">
    <source>
        <dbReference type="ARBA" id="ARBA00022989"/>
    </source>
</evidence>
<reference evidence="8 9" key="1">
    <citation type="journal article" date="2015" name="Genome Announc.">
        <title>Expanding the biotechnology potential of lactobacilli through comparative genomics of 213 strains and associated genera.</title>
        <authorList>
            <person name="Sun Z."/>
            <person name="Harris H.M."/>
            <person name="McCann A."/>
            <person name="Guo C."/>
            <person name="Argimon S."/>
            <person name="Zhang W."/>
            <person name="Yang X."/>
            <person name="Jeffery I.B."/>
            <person name="Cooney J.C."/>
            <person name="Kagawa T.F."/>
            <person name="Liu W."/>
            <person name="Song Y."/>
            <person name="Salvetti E."/>
            <person name="Wrobel A."/>
            <person name="Rasinkangas P."/>
            <person name="Parkhill J."/>
            <person name="Rea M.C."/>
            <person name="O'Sullivan O."/>
            <person name="Ritari J."/>
            <person name="Douillard F.P."/>
            <person name="Paul Ross R."/>
            <person name="Yang R."/>
            <person name="Briner A.E."/>
            <person name="Felis G.E."/>
            <person name="de Vos W.M."/>
            <person name="Barrangou R."/>
            <person name="Klaenhammer T.R."/>
            <person name="Caufield P.W."/>
            <person name="Cui Y."/>
            <person name="Zhang H."/>
            <person name="O'Toole P.W."/>
        </authorList>
    </citation>
    <scope>NUCLEOTIDE SEQUENCE [LARGE SCALE GENOMIC DNA]</scope>
    <source>
        <strain evidence="8 9">DSM 12744</strain>
    </source>
</reference>
<keyword evidence="3" id="KW-1003">Cell membrane</keyword>
<protein>
    <submittedName>
        <fullName evidence="8">Proton glutamate symport protein</fullName>
    </submittedName>
</protein>
<dbReference type="InterPro" id="IPR001991">
    <property type="entry name" value="Na-dicarboxylate_symporter"/>
</dbReference>
<comment type="caution">
    <text evidence="8">The sequence shown here is derived from an EMBL/GenBank/DDBJ whole genome shotgun (WGS) entry which is preliminary data.</text>
</comment>
<dbReference type="Pfam" id="PF00375">
    <property type="entry name" value="SDF"/>
    <property type="match status" value="1"/>
</dbReference>
<accession>A0A0R1N2G1</accession>
<organism evidence="8 9">
    <name type="scientific">Schleiferilactobacillus perolens DSM 12744</name>
    <dbReference type="NCBI Taxonomy" id="1423792"/>
    <lineage>
        <taxon>Bacteria</taxon>
        <taxon>Bacillati</taxon>
        <taxon>Bacillota</taxon>
        <taxon>Bacilli</taxon>
        <taxon>Lactobacillales</taxon>
        <taxon>Lactobacillaceae</taxon>
        <taxon>Schleiferilactobacillus</taxon>
    </lineage>
</organism>
<evidence type="ECO:0000256" key="6">
    <source>
        <dbReference type="ARBA" id="ARBA00023136"/>
    </source>
</evidence>
<dbReference type="SUPFAM" id="SSF118215">
    <property type="entry name" value="Proton glutamate symport protein"/>
    <property type="match status" value="1"/>
</dbReference>
<dbReference type="PRINTS" id="PR00173">
    <property type="entry name" value="EDTRNSPORT"/>
</dbReference>
<dbReference type="GO" id="GO:0005886">
    <property type="term" value="C:plasma membrane"/>
    <property type="evidence" value="ECO:0007669"/>
    <property type="project" value="UniProtKB-SubCell"/>
</dbReference>
<dbReference type="STRING" id="1423792.FD09_GL000071"/>
<dbReference type="EMBL" id="AZEC01000001">
    <property type="protein sequence ID" value="KRL14423.1"/>
    <property type="molecule type" value="Genomic_DNA"/>
</dbReference>
<keyword evidence="5 7" id="KW-1133">Transmembrane helix</keyword>
<keyword evidence="4 7" id="KW-0812">Transmembrane</keyword>
<gene>
    <name evidence="8" type="ORF">FD09_GL000071</name>
</gene>
<evidence type="ECO:0000313" key="8">
    <source>
        <dbReference type="EMBL" id="KRL14423.1"/>
    </source>
</evidence>
<evidence type="ECO:0000256" key="7">
    <source>
        <dbReference type="SAM" id="Phobius"/>
    </source>
</evidence>
<dbReference type="OrthoDB" id="9768885at2"/>
<evidence type="ECO:0000256" key="2">
    <source>
        <dbReference type="ARBA" id="ARBA00022448"/>
    </source>
</evidence>
<comment type="subcellular location">
    <subcellularLocation>
        <location evidence="1">Cell membrane</location>
        <topology evidence="1">Multi-pass membrane protein</topology>
    </subcellularLocation>
</comment>
<dbReference type="RefSeq" id="WP_057817119.1">
    <property type="nucleotide sequence ID" value="NZ_AZEC01000001.1"/>
</dbReference>
<dbReference type="PANTHER" id="PTHR42865:SF7">
    <property type="entry name" value="PROTON_GLUTAMATE-ASPARTATE SYMPORTER"/>
    <property type="match status" value="1"/>
</dbReference>
<evidence type="ECO:0000256" key="1">
    <source>
        <dbReference type="ARBA" id="ARBA00004651"/>
    </source>
</evidence>
<feature type="transmembrane region" description="Helical" evidence="7">
    <location>
        <begin position="76"/>
        <end position="98"/>
    </location>
</feature>
<feature type="transmembrane region" description="Helical" evidence="7">
    <location>
        <begin position="183"/>
        <end position="201"/>
    </location>
</feature>
<dbReference type="AlphaFoldDB" id="A0A0R1N2G1"/>